<dbReference type="RefSeq" id="WP_345293914.1">
    <property type="nucleotide sequence ID" value="NZ_BAABJY010000001.1"/>
</dbReference>
<keyword evidence="2" id="KW-1003">Cell membrane</keyword>
<reference evidence="9" key="1">
    <citation type="journal article" date="2019" name="Int. J. Syst. Evol. Microbiol.">
        <title>The Global Catalogue of Microorganisms (GCM) 10K type strain sequencing project: providing services to taxonomists for standard genome sequencing and annotation.</title>
        <authorList>
            <consortium name="The Broad Institute Genomics Platform"/>
            <consortium name="The Broad Institute Genome Sequencing Center for Infectious Disease"/>
            <person name="Wu L."/>
            <person name="Ma J."/>
        </authorList>
    </citation>
    <scope>NUCLEOTIDE SEQUENCE [LARGE SCALE GENOMIC DNA]</scope>
    <source>
        <strain evidence="9">JCM 18392</strain>
    </source>
</reference>
<dbReference type="PANTHER" id="PTHR36115">
    <property type="entry name" value="PROLINE-RICH ANTIGEN HOMOLOG-RELATED"/>
    <property type="match status" value="1"/>
</dbReference>
<evidence type="ECO:0000256" key="4">
    <source>
        <dbReference type="ARBA" id="ARBA00022989"/>
    </source>
</evidence>
<evidence type="ECO:0000259" key="7">
    <source>
        <dbReference type="Pfam" id="PF06271"/>
    </source>
</evidence>
<evidence type="ECO:0000256" key="1">
    <source>
        <dbReference type="ARBA" id="ARBA00004651"/>
    </source>
</evidence>
<comment type="subcellular location">
    <subcellularLocation>
        <location evidence="1">Cell membrane</location>
        <topology evidence="1">Multi-pass membrane protein</topology>
    </subcellularLocation>
</comment>
<name>A0ABP9DRA1_9GAMM</name>
<evidence type="ECO:0000313" key="9">
    <source>
        <dbReference type="Proteomes" id="UP001501323"/>
    </source>
</evidence>
<keyword evidence="4 6" id="KW-1133">Transmembrane helix</keyword>
<comment type="caution">
    <text evidence="8">The sequence shown here is derived from an EMBL/GenBank/DDBJ whole genome shotgun (WGS) entry which is preliminary data.</text>
</comment>
<protein>
    <recommendedName>
        <fullName evidence="7">RDD domain-containing protein</fullName>
    </recommendedName>
</protein>
<dbReference type="PANTHER" id="PTHR36115:SF4">
    <property type="entry name" value="MEMBRANE PROTEIN"/>
    <property type="match status" value="1"/>
</dbReference>
<gene>
    <name evidence="8" type="ORF">GCM10023332_05010</name>
</gene>
<feature type="domain" description="RDD" evidence="7">
    <location>
        <begin position="5"/>
        <end position="178"/>
    </location>
</feature>
<evidence type="ECO:0000256" key="3">
    <source>
        <dbReference type="ARBA" id="ARBA00022692"/>
    </source>
</evidence>
<dbReference type="EMBL" id="BAABJY010000001">
    <property type="protein sequence ID" value="GAA4856342.1"/>
    <property type="molecule type" value="Genomic_DNA"/>
</dbReference>
<sequence length="229" mass="24221">MSGSPAGFWRRYAAWTLDAAIIAVPALLLSWPTIAAATADFAAAFARLAAAMSALLLDAVQSSAPPLLLARQWLASEALRVPVEALSAALSSLLLAPLAAFVAMSLLYHVVFERSGGQATPGQRAVGLHVVDNSGRALTAGHALLRFASGTLSWLTLNIGHLLAAVPPEHLALHDRVSATRVRFQGDSQRLPTWARAWIGLQALAFVALNAWLLHAALRAMERAFAIAL</sequence>
<dbReference type="InterPro" id="IPR051791">
    <property type="entry name" value="Pra-immunoreactive"/>
</dbReference>
<evidence type="ECO:0000256" key="5">
    <source>
        <dbReference type="ARBA" id="ARBA00023136"/>
    </source>
</evidence>
<keyword evidence="5 6" id="KW-0472">Membrane</keyword>
<proteinExistence type="predicted"/>
<dbReference type="InterPro" id="IPR010432">
    <property type="entry name" value="RDD"/>
</dbReference>
<evidence type="ECO:0000256" key="2">
    <source>
        <dbReference type="ARBA" id="ARBA00022475"/>
    </source>
</evidence>
<keyword evidence="9" id="KW-1185">Reference proteome</keyword>
<evidence type="ECO:0000313" key="8">
    <source>
        <dbReference type="EMBL" id="GAA4856342.1"/>
    </source>
</evidence>
<dbReference type="Pfam" id="PF06271">
    <property type="entry name" value="RDD"/>
    <property type="match status" value="1"/>
</dbReference>
<feature type="transmembrane region" description="Helical" evidence="6">
    <location>
        <begin position="197"/>
        <end position="218"/>
    </location>
</feature>
<feature type="transmembrane region" description="Helical" evidence="6">
    <location>
        <begin position="12"/>
        <end position="35"/>
    </location>
</feature>
<dbReference type="Proteomes" id="UP001501323">
    <property type="component" value="Unassembled WGS sequence"/>
</dbReference>
<accession>A0ABP9DRA1</accession>
<keyword evidence="3 6" id="KW-0812">Transmembrane</keyword>
<feature type="transmembrane region" description="Helical" evidence="6">
    <location>
        <begin position="81"/>
        <end position="108"/>
    </location>
</feature>
<evidence type="ECO:0000256" key="6">
    <source>
        <dbReference type="SAM" id="Phobius"/>
    </source>
</evidence>
<organism evidence="8 9">
    <name type="scientific">Luteimonas vadosa</name>
    <dbReference type="NCBI Taxonomy" id="1165507"/>
    <lineage>
        <taxon>Bacteria</taxon>
        <taxon>Pseudomonadati</taxon>
        <taxon>Pseudomonadota</taxon>
        <taxon>Gammaproteobacteria</taxon>
        <taxon>Lysobacterales</taxon>
        <taxon>Lysobacteraceae</taxon>
        <taxon>Luteimonas</taxon>
    </lineage>
</organism>